<dbReference type="Gene3D" id="3.20.20.300">
    <property type="entry name" value="Glycoside hydrolase, family 3, N-terminal domain"/>
    <property type="match status" value="1"/>
</dbReference>
<accession>A0A372IL04</accession>
<gene>
    <name evidence="6" type="ORF">D0Y96_17820</name>
</gene>
<evidence type="ECO:0000313" key="7">
    <source>
        <dbReference type="Proteomes" id="UP000264702"/>
    </source>
</evidence>
<dbReference type="InterPro" id="IPR011658">
    <property type="entry name" value="PA14_dom"/>
</dbReference>
<dbReference type="Pfam" id="PF00933">
    <property type="entry name" value="Glyco_hydro_3"/>
    <property type="match status" value="1"/>
</dbReference>
<evidence type="ECO:0000313" key="6">
    <source>
        <dbReference type="EMBL" id="RFU15596.1"/>
    </source>
</evidence>
<evidence type="ECO:0000256" key="4">
    <source>
        <dbReference type="SAM" id="MobiDB-lite"/>
    </source>
</evidence>
<dbReference type="SUPFAM" id="SSF51445">
    <property type="entry name" value="(Trans)glycosidases"/>
    <property type="match status" value="1"/>
</dbReference>
<dbReference type="InterPro" id="IPR017853">
    <property type="entry name" value="GH"/>
</dbReference>
<dbReference type="PRINTS" id="PR00133">
    <property type="entry name" value="GLHYDRLASE3"/>
</dbReference>
<dbReference type="Gene3D" id="2.60.40.10">
    <property type="entry name" value="Immunoglobulins"/>
    <property type="match status" value="1"/>
</dbReference>
<evidence type="ECO:0000256" key="2">
    <source>
        <dbReference type="ARBA" id="ARBA00022729"/>
    </source>
</evidence>
<dbReference type="InterPro" id="IPR001764">
    <property type="entry name" value="Glyco_hydro_3_N"/>
</dbReference>
<feature type="domain" description="PA14" evidence="5">
    <location>
        <begin position="462"/>
        <end position="622"/>
    </location>
</feature>
<dbReference type="OrthoDB" id="9805821at2"/>
<reference evidence="6 7" key="1">
    <citation type="submission" date="2018-08" db="EMBL/GenBank/DDBJ databases">
        <title>Acidipila sp. 4G-K13, an acidobacterium isolated from forest soil.</title>
        <authorList>
            <person name="Gao Z.-H."/>
            <person name="Qiu L.-H."/>
        </authorList>
    </citation>
    <scope>NUCLEOTIDE SEQUENCE [LARGE SCALE GENOMIC DNA]</scope>
    <source>
        <strain evidence="6 7">4G-K13</strain>
    </source>
</reference>
<dbReference type="PROSITE" id="PS51820">
    <property type="entry name" value="PA14"/>
    <property type="match status" value="1"/>
</dbReference>
<feature type="compositionally biased region" description="Polar residues" evidence="4">
    <location>
        <begin position="882"/>
        <end position="894"/>
    </location>
</feature>
<dbReference type="InterPro" id="IPR013783">
    <property type="entry name" value="Ig-like_fold"/>
</dbReference>
<sequence>MGQGAVSLLTASLLFGGAAASAQKSESVWRDPSQPIEKRVDALVSQMTLEEKAAQMNNDAPGIPRLGVPEYDYWSEGLHGIARSGYSTLFPQAIGLAATWDAPLLHDDAGIIALEARAKYNQAIRDDIHSIFFGLTIWSPNINIFRDPRWGRGQETYGEDPFLTSRMGIAFATGLQGNDPKYFLTIATPKHFAVHSGPESDRHRFNVNVSPHDLEDTYTPAFRALITEGHTDSIMCAYNAIDGVPACASDMLLKDHLRDAWKFQGFVTSDCGAVTDFFSKTGHHYSPDVAHASAAAVKAGTDTACGTEFSGLPQAVREGLITEPEVDVSLKRLFVARMRLGLFDPPSMVHYAQIPFTENNTPMHRELSLKTAEESIVLLKNDGVLPLKPSIHRVAVIGPNAASLAAIEGNYNAIPSNPVLPVDGIEEALRGKATVTYQQGSSYVQGMVVPVPRTVLRPAESSKQEGLKGEYFSNPQFSGSPALTRVDKQVDFDWNAASPLQGSNHTDFLYKDFSVRWTGFISAPAPGKYHFSVRQGQCHACKEHDSYSIWLDGKQVYTNSTQNTNNWHEHPATDFVLDLTSTGPHALRIEYAHHDGLFGAGITFEWQPPAGVLRAEAVKAAQSSDLVLAFVGLSPNLEGEEMKVDLDGFIGGDRTNIDLPQEQKDLLEALAQTGKPVVVVLMSGSAVAMTWSKEHAAALIEAWYPGEAGGEAIADVLTGRYNPAGRLPITFYASDSQLPPFTDYSMKNRTYRYFTGEPLYGFGYGLSYTKFAYSGLKLSTTSLEAGKALTAEVTVTNKGGSAGDEVAELYLIPPQSSPMPLRSLEGFRRVHLAPGASTTVKFDLSPRQLSEVDSDGKRAVRAGSYQVYAGGSQPEEGEGVSQKLTITGESSLPE</sequence>
<dbReference type="InterPro" id="IPR037524">
    <property type="entry name" value="PA14/GLEYA"/>
</dbReference>
<dbReference type="AlphaFoldDB" id="A0A372IL04"/>
<name>A0A372IL04_9BACT</name>
<dbReference type="GO" id="GO:0031222">
    <property type="term" value="P:arabinan catabolic process"/>
    <property type="evidence" value="ECO:0007669"/>
    <property type="project" value="TreeGrafter"/>
</dbReference>
<comment type="caution">
    <text evidence="6">The sequence shown here is derived from an EMBL/GenBank/DDBJ whole genome shotgun (WGS) entry which is preliminary data.</text>
</comment>
<dbReference type="PANTHER" id="PTHR42721:SF3">
    <property type="entry name" value="BETA-D-XYLOSIDASE 5-RELATED"/>
    <property type="match status" value="1"/>
</dbReference>
<keyword evidence="3 6" id="KW-0378">Hydrolase</keyword>
<keyword evidence="7" id="KW-1185">Reference proteome</keyword>
<feature type="region of interest" description="Disordered" evidence="4">
    <location>
        <begin position="866"/>
        <end position="894"/>
    </location>
</feature>
<dbReference type="SUPFAM" id="SSF56988">
    <property type="entry name" value="Anthrax protective antigen"/>
    <property type="match status" value="1"/>
</dbReference>
<dbReference type="InterPro" id="IPR026891">
    <property type="entry name" value="Fn3-like"/>
</dbReference>
<dbReference type="Pfam" id="PF01915">
    <property type="entry name" value="Glyco_hydro_3_C"/>
    <property type="match status" value="1"/>
</dbReference>
<organism evidence="6 7">
    <name type="scientific">Paracidobacterium acidisoli</name>
    <dbReference type="NCBI Taxonomy" id="2303751"/>
    <lineage>
        <taxon>Bacteria</taxon>
        <taxon>Pseudomonadati</taxon>
        <taxon>Acidobacteriota</taxon>
        <taxon>Terriglobia</taxon>
        <taxon>Terriglobales</taxon>
        <taxon>Acidobacteriaceae</taxon>
        <taxon>Paracidobacterium</taxon>
    </lineage>
</organism>
<dbReference type="PANTHER" id="PTHR42721">
    <property type="entry name" value="SUGAR HYDROLASE-RELATED"/>
    <property type="match status" value="1"/>
</dbReference>
<dbReference type="EMBL" id="QVQT01000006">
    <property type="protein sequence ID" value="RFU15596.1"/>
    <property type="molecule type" value="Genomic_DNA"/>
</dbReference>
<dbReference type="SMART" id="SM01217">
    <property type="entry name" value="Fn3_like"/>
    <property type="match status" value="1"/>
</dbReference>
<evidence type="ECO:0000256" key="1">
    <source>
        <dbReference type="ARBA" id="ARBA00005336"/>
    </source>
</evidence>
<dbReference type="Proteomes" id="UP000264702">
    <property type="component" value="Unassembled WGS sequence"/>
</dbReference>
<dbReference type="SMART" id="SM00758">
    <property type="entry name" value="PA14"/>
    <property type="match status" value="1"/>
</dbReference>
<proteinExistence type="inferred from homology"/>
<dbReference type="InterPro" id="IPR044993">
    <property type="entry name" value="BXL"/>
</dbReference>
<evidence type="ECO:0000256" key="3">
    <source>
        <dbReference type="ARBA" id="ARBA00022801"/>
    </source>
</evidence>
<keyword evidence="2" id="KW-0732">Signal</keyword>
<comment type="similarity">
    <text evidence="1">Belongs to the glycosyl hydrolase 3 family.</text>
</comment>
<dbReference type="InterPro" id="IPR002772">
    <property type="entry name" value="Glyco_hydro_3_C"/>
</dbReference>
<dbReference type="GO" id="GO:0045493">
    <property type="term" value="P:xylan catabolic process"/>
    <property type="evidence" value="ECO:0007669"/>
    <property type="project" value="InterPro"/>
</dbReference>
<dbReference type="SUPFAM" id="SSF52279">
    <property type="entry name" value="Beta-D-glucan exohydrolase, C-terminal domain"/>
    <property type="match status" value="1"/>
</dbReference>
<dbReference type="InterPro" id="IPR036881">
    <property type="entry name" value="Glyco_hydro_3_C_sf"/>
</dbReference>
<dbReference type="Gene3D" id="3.40.50.1700">
    <property type="entry name" value="Glycoside hydrolase family 3 C-terminal domain"/>
    <property type="match status" value="2"/>
</dbReference>
<dbReference type="GO" id="GO:0046556">
    <property type="term" value="F:alpha-L-arabinofuranosidase activity"/>
    <property type="evidence" value="ECO:0007669"/>
    <property type="project" value="TreeGrafter"/>
</dbReference>
<evidence type="ECO:0000259" key="5">
    <source>
        <dbReference type="PROSITE" id="PS51820"/>
    </source>
</evidence>
<dbReference type="GO" id="GO:0009044">
    <property type="term" value="F:xylan 1,4-beta-xylosidase activity"/>
    <property type="evidence" value="ECO:0007669"/>
    <property type="project" value="InterPro"/>
</dbReference>
<dbReference type="Pfam" id="PF07691">
    <property type="entry name" value="PA14"/>
    <property type="match status" value="1"/>
</dbReference>
<protein>
    <submittedName>
        <fullName evidence="6">Glycoside hydrolase family 3 protein</fullName>
    </submittedName>
</protein>
<dbReference type="InterPro" id="IPR036962">
    <property type="entry name" value="Glyco_hydro_3_N_sf"/>
</dbReference>
<dbReference type="Pfam" id="PF14310">
    <property type="entry name" value="Fn3-like"/>
    <property type="match status" value="1"/>
</dbReference>